<dbReference type="PROSITE" id="PS00676">
    <property type="entry name" value="SIGMA54_INTERACT_2"/>
    <property type="match status" value="1"/>
</dbReference>
<dbReference type="PROSITE" id="PS50045">
    <property type="entry name" value="SIGMA54_INTERACT_4"/>
    <property type="match status" value="1"/>
</dbReference>
<proteinExistence type="predicted"/>
<dbReference type="InterPro" id="IPR002078">
    <property type="entry name" value="Sigma_54_int"/>
</dbReference>
<sequence>MEDVFFIDDESDIRLAIEQSFELEDISARFFACAEDAMLAIKQQGMPKVVITDICLPGLSGENLLSTVLNQDSDVPVILITGHGDISMAVNALRNGAYDFIEKPFAIDRLIDTTKRGIEKRELTLENQELKRSLKASQTLGPRIIGDTPAIGSLRDTILHIADTNADILLFGETGTGKELFARSIHEQSSRRDANFVAINCGAVPENLIESELYGHEKGAFTGADAKRIGKFEHAQGGTLFLDEVESMPMQAQIRLLRVLQERVIERVGSNALIPVDIRVIAATKTDLKKASQEGTFREDLYYRLNVVTLDLPPLRQRKEDIPALFHHFLLVAASRYGKAANVLPDADLQTLMSHDWPGNVRELRNSAERFVLLGNLGHLNPESPSQISTPLAVQVAEFEKTIIEQALSSSNGRINDALDILQVARKTLYDKMQKYGLDKSDYKPE</sequence>
<evidence type="ECO:0000256" key="5">
    <source>
        <dbReference type="ARBA" id="ARBA00023163"/>
    </source>
</evidence>
<dbReference type="SUPFAM" id="SSF46689">
    <property type="entry name" value="Homeodomain-like"/>
    <property type="match status" value="1"/>
</dbReference>
<dbReference type="InterPro" id="IPR001789">
    <property type="entry name" value="Sig_transdc_resp-reg_receiver"/>
</dbReference>
<feature type="modified residue" description="4-aspartylphosphate" evidence="6">
    <location>
        <position position="53"/>
    </location>
</feature>
<evidence type="ECO:0000256" key="3">
    <source>
        <dbReference type="ARBA" id="ARBA00023015"/>
    </source>
</evidence>
<dbReference type="Pfam" id="PF00072">
    <property type="entry name" value="Response_reg"/>
    <property type="match status" value="1"/>
</dbReference>
<dbReference type="Gene3D" id="1.10.8.60">
    <property type="match status" value="1"/>
</dbReference>
<dbReference type="Proteomes" id="UP001058602">
    <property type="component" value="Chromosome 1"/>
</dbReference>
<dbReference type="Pfam" id="PF02954">
    <property type="entry name" value="HTH_8"/>
    <property type="match status" value="1"/>
</dbReference>
<keyword evidence="2" id="KW-0067">ATP-binding</keyword>
<evidence type="ECO:0000259" key="7">
    <source>
        <dbReference type="PROSITE" id="PS50045"/>
    </source>
</evidence>
<dbReference type="PROSITE" id="PS50110">
    <property type="entry name" value="RESPONSE_REGULATORY"/>
    <property type="match status" value="1"/>
</dbReference>
<dbReference type="PANTHER" id="PTHR32071">
    <property type="entry name" value="TRANSCRIPTIONAL REGULATORY PROTEIN"/>
    <property type="match status" value="1"/>
</dbReference>
<dbReference type="SMART" id="SM00382">
    <property type="entry name" value="AAA"/>
    <property type="match status" value="1"/>
</dbReference>
<dbReference type="Gene3D" id="3.40.50.2300">
    <property type="match status" value="1"/>
</dbReference>
<evidence type="ECO:0000256" key="2">
    <source>
        <dbReference type="ARBA" id="ARBA00022840"/>
    </source>
</evidence>
<evidence type="ECO:0000256" key="4">
    <source>
        <dbReference type="ARBA" id="ARBA00023125"/>
    </source>
</evidence>
<dbReference type="InterPro" id="IPR009057">
    <property type="entry name" value="Homeodomain-like_sf"/>
</dbReference>
<evidence type="ECO:0000256" key="1">
    <source>
        <dbReference type="ARBA" id="ARBA00022741"/>
    </source>
</evidence>
<dbReference type="InterPro" id="IPR025944">
    <property type="entry name" value="Sigma_54_int_dom_CS"/>
</dbReference>
<dbReference type="RefSeq" id="WP_257085094.1">
    <property type="nucleotide sequence ID" value="NZ_CP102096.1"/>
</dbReference>
<evidence type="ECO:0000256" key="6">
    <source>
        <dbReference type="PROSITE-ProRule" id="PRU00169"/>
    </source>
</evidence>
<keyword evidence="4" id="KW-0238">DNA-binding</keyword>
<feature type="domain" description="Response regulatory" evidence="8">
    <location>
        <begin position="3"/>
        <end position="118"/>
    </location>
</feature>
<dbReference type="SUPFAM" id="SSF52172">
    <property type="entry name" value="CheY-like"/>
    <property type="match status" value="1"/>
</dbReference>
<dbReference type="CDD" id="cd00009">
    <property type="entry name" value="AAA"/>
    <property type="match status" value="1"/>
</dbReference>
<dbReference type="InterPro" id="IPR003593">
    <property type="entry name" value="AAA+_ATPase"/>
</dbReference>
<keyword evidence="10" id="KW-1185">Reference proteome</keyword>
<keyword evidence="3" id="KW-0805">Transcription regulation</keyword>
<evidence type="ECO:0000313" key="10">
    <source>
        <dbReference type="Proteomes" id="UP001058602"/>
    </source>
</evidence>
<dbReference type="InterPro" id="IPR025943">
    <property type="entry name" value="Sigma_54_int_dom_ATP-bd_2"/>
</dbReference>
<protein>
    <submittedName>
        <fullName evidence="9">Sigma-54 dependent transcriptional regulator</fullName>
    </submittedName>
</protein>
<dbReference type="PANTHER" id="PTHR32071:SF57">
    <property type="entry name" value="C4-DICARBOXYLATE TRANSPORT TRANSCRIPTIONAL REGULATORY PROTEIN DCTD"/>
    <property type="match status" value="1"/>
</dbReference>
<name>A0ABY5LKZ3_9VIBR</name>
<dbReference type="Pfam" id="PF25601">
    <property type="entry name" value="AAA_lid_14"/>
    <property type="match status" value="1"/>
</dbReference>
<feature type="domain" description="Sigma-54 factor interaction" evidence="7">
    <location>
        <begin position="144"/>
        <end position="373"/>
    </location>
</feature>
<dbReference type="InterPro" id="IPR027417">
    <property type="entry name" value="P-loop_NTPase"/>
</dbReference>
<dbReference type="InterPro" id="IPR025662">
    <property type="entry name" value="Sigma_54_int_dom_ATP-bd_1"/>
</dbReference>
<keyword evidence="1" id="KW-0547">Nucleotide-binding</keyword>
<keyword evidence="5" id="KW-0804">Transcription</keyword>
<dbReference type="PROSITE" id="PS00688">
    <property type="entry name" value="SIGMA54_INTERACT_3"/>
    <property type="match status" value="1"/>
</dbReference>
<dbReference type="InterPro" id="IPR011006">
    <property type="entry name" value="CheY-like_superfamily"/>
</dbReference>
<evidence type="ECO:0000259" key="8">
    <source>
        <dbReference type="PROSITE" id="PS50110"/>
    </source>
</evidence>
<accession>A0ABY5LKZ3</accession>
<dbReference type="SMART" id="SM00448">
    <property type="entry name" value="REC"/>
    <property type="match status" value="1"/>
</dbReference>
<keyword evidence="6" id="KW-0597">Phosphoprotein</keyword>
<reference evidence="9" key="1">
    <citation type="submission" date="2022-07" db="EMBL/GenBank/DDBJ databases">
        <title>Complete genome of Vibrio japonicus strain JCM 31412T and phylogenomic assessment of the Nereis clade of the genus Vibrio.</title>
        <authorList>
            <person name="Shlafstein M.D."/>
            <person name="Emsley S.A."/>
            <person name="Ushijima B."/>
            <person name="Videau P."/>
            <person name="Saw J.H."/>
        </authorList>
    </citation>
    <scope>NUCLEOTIDE SEQUENCE</scope>
    <source>
        <strain evidence="9">JCM 31412</strain>
    </source>
</reference>
<dbReference type="Pfam" id="PF00158">
    <property type="entry name" value="Sigma54_activat"/>
    <property type="match status" value="1"/>
</dbReference>
<gene>
    <name evidence="9" type="ORF">NP165_04345</name>
</gene>
<evidence type="ECO:0000313" key="9">
    <source>
        <dbReference type="EMBL" id="UUM31369.1"/>
    </source>
</evidence>
<organism evidence="9 10">
    <name type="scientific">Vibrio japonicus</name>
    <dbReference type="NCBI Taxonomy" id="1824638"/>
    <lineage>
        <taxon>Bacteria</taxon>
        <taxon>Pseudomonadati</taxon>
        <taxon>Pseudomonadota</taxon>
        <taxon>Gammaproteobacteria</taxon>
        <taxon>Vibrionales</taxon>
        <taxon>Vibrionaceae</taxon>
        <taxon>Vibrio</taxon>
    </lineage>
</organism>
<dbReference type="InterPro" id="IPR002197">
    <property type="entry name" value="HTH_Fis"/>
</dbReference>
<dbReference type="Gene3D" id="1.10.10.60">
    <property type="entry name" value="Homeodomain-like"/>
    <property type="match status" value="1"/>
</dbReference>
<dbReference type="InterPro" id="IPR058031">
    <property type="entry name" value="AAA_lid_NorR"/>
</dbReference>
<dbReference type="PROSITE" id="PS00675">
    <property type="entry name" value="SIGMA54_INTERACT_1"/>
    <property type="match status" value="1"/>
</dbReference>
<dbReference type="Gene3D" id="3.40.50.300">
    <property type="entry name" value="P-loop containing nucleotide triphosphate hydrolases"/>
    <property type="match status" value="1"/>
</dbReference>
<dbReference type="SUPFAM" id="SSF52540">
    <property type="entry name" value="P-loop containing nucleoside triphosphate hydrolases"/>
    <property type="match status" value="1"/>
</dbReference>
<dbReference type="EMBL" id="CP102096">
    <property type="protein sequence ID" value="UUM31369.1"/>
    <property type="molecule type" value="Genomic_DNA"/>
</dbReference>